<keyword evidence="2" id="KW-1185">Reference proteome</keyword>
<accession>A0A8X6UFN2</accession>
<protein>
    <submittedName>
        <fullName evidence="1">Uncharacterized protein</fullName>
    </submittedName>
</protein>
<comment type="caution">
    <text evidence="1">The sequence shown here is derived from an EMBL/GenBank/DDBJ whole genome shotgun (WGS) entry which is preliminary data.</text>
</comment>
<organism evidence="1 2">
    <name type="scientific">Nephila pilipes</name>
    <name type="common">Giant wood spider</name>
    <name type="synonym">Nephila maculata</name>
    <dbReference type="NCBI Taxonomy" id="299642"/>
    <lineage>
        <taxon>Eukaryota</taxon>
        <taxon>Metazoa</taxon>
        <taxon>Ecdysozoa</taxon>
        <taxon>Arthropoda</taxon>
        <taxon>Chelicerata</taxon>
        <taxon>Arachnida</taxon>
        <taxon>Araneae</taxon>
        <taxon>Araneomorphae</taxon>
        <taxon>Entelegynae</taxon>
        <taxon>Araneoidea</taxon>
        <taxon>Nephilidae</taxon>
        <taxon>Nephila</taxon>
    </lineage>
</organism>
<proteinExistence type="predicted"/>
<name>A0A8X6UFN2_NEPPI</name>
<evidence type="ECO:0000313" key="1">
    <source>
        <dbReference type="EMBL" id="GFU05554.1"/>
    </source>
</evidence>
<gene>
    <name evidence="1" type="primary">AVEN_65616_1</name>
    <name evidence="1" type="ORF">NPIL_6501</name>
</gene>
<dbReference type="AlphaFoldDB" id="A0A8X6UFN2"/>
<reference evidence="1" key="1">
    <citation type="submission" date="2020-08" db="EMBL/GenBank/DDBJ databases">
        <title>Multicomponent nature underlies the extraordinary mechanical properties of spider dragline silk.</title>
        <authorList>
            <person name="Kono N."/>
            <person name="Nakamura H."/>
            <person name="Mori M."/>
            <person name="Yoshida Y."/>
            <person name="Ohtoshi R."/>
            <person name="Malay A.D."/>
            <person name="Moran D.A.P."/>
            <person name="Tomita M."/>
            <person name="Numata K."/>
            <person name="Arakawa K."/>
        </authorList>
    </citation>
    <scope>NUCLEOTIDE SEQUENCE</scope>
</reference>
<dbReference type="Proteomes" id="UP000887013">
    <property type="component" value="Unassembled WGS sequence"/>
</dbReference>
<evidence type="ECO:0000313" key="2">
    <source>
        <dbReference type="Proteomes" id="UP000887013"/>
    </source>
</evidence>
<sequence>MCEISECLQLFLDDAGESSSWMEDDKDEDETWDFEPTPHQMFSHRKERMNEYLGFYDSVLEKLDMWRCDDSVEFTEARGLGEDVYGIFQHYVRGNMQWFHLIVKHNAFKTFCKEIEEIGVNLSSYPLGV</sequence>
<dbReference type="EMBL" id="BMAW01028089">
    <property type="protein sequence ID" value="GFU05554.1"/>
    <property type="molecule type" value="Genomic_DNA"/>
</dbReference>